<evidence type="ECO:0000256" key="2">
    <source>
        <dbReference type="ARBA" id="ARBA00023002"/>
    </source>
</evidence>
<name>A0AAJ5VYK3_9HYPH</name>
<dbReference type="EMBL" id="CP119312">
    <property type="protein sequence ID" value="WEK06240.1"/>
    <property type="molecule type" value="Genomic_DNA"/>
</dbReference>
<organism evidence="5 6">
    <name type="scientific">Candidatus Devosia phytovorans</name>
    <dbReference type="NCBI Taxonomy" id="3121372"/>
    <lineage>
        <taxon>Bacteria</taxon>
        <taxon>Pseudomonadati</taxon>
        <taxon>Pseudomonadota</taxon>
        <taxon>Alphaproteobacteria</taxon>
        <taxon>Hyphomicrobiales</taxon>
        <taxon>Devosiaceae</taxon>
        <taxon>Devosia</taxon>
    </lineage>
</organism>
<dbReference type="InterPro" id="IPR055170">
    <property type="entry name" value="GFO_IDH_MocA-like_dom"/>
</dbReference>
<comment type="similarity">
    <text evidence="1">Belongs to the Gfo/Idh/MocA family.</text>
</comment>
<dbReference type="Proteomes" id="UP001217476">
    <property type="component" value="Chromosome"/>
</dbReference>
<evidence type="ECO:0000259" key="3">
    <source>
        <dbReference type="Pfam" id="PF01408"/>
    </source>
</evidence>
<dbReference type="GO" id="GO:0000166">
    <property type="term" value="F:nucleotide binding"/>
    <property type="evidence" value="ECO:0007669"/>
    <property type="project" value="InterPro"/>
</dbReference>
<dbReference type="InterPro" id="IPR051317">
    <property type="entry name" value="Gfo/Idh/MocA_oxidoreduct"/>
</dbReference>
<protein>
    <submittedName>
        <fullName evidence="5">Gfo/Idh/MocA family oxidoreductase</fullName>
    </submittedName>
</protein>
<keyword evidence="2" id="KW-0560">Oxidoreductase</keyword>
<evidence type="ECO:0000313" key="5">
    <source>
        <dbReference type="EMBL" id="WEK06240.1"/>
    </source>
</evidence>
<dbReference type="Gene3D" id="3.30.360.10">
    <property type="entry name" value="Dihydrodipicolinate Reductase, domain 2"/>
    <property type="match status" value="1"/>
</dbReference>
<sequence length="351" mass="38737">MVKAIQVGLGHWGFSWTKEVIPKVPNIHMVGYVDSNPDAIKRVQDELGVEDKRCFLSLDEAAKGVEADLAICTLRTEAHYPVVKRCLELGFNVLVEKPFASTIAQAKELVELARANGRVLMVSQNYRFQPAPIAAAELIGAQKFGPVNLVSIEFRRHAPSQGYRYWDMPDPLLADMSIHHFDLMRMVLGDEPKRVSCRTWNPAASPFGHHPIGVATLEFEKGTIVSYRGSWMSSGPVTPWAGEWTMDCSEGEIIWSSRDHFMGKAGPDKLALRERDKEPVPFDLQPVELTDRTGTLGAIAKVIETGSVPARFSSGEDNLHSLALVQATILSASRGGDWVEIAEIMQQATSS</sequence>
<feature type="domain" description="GFO/IDH/MocA-like oxidoreductase" evidence="4">
    <location>
        <begin position="134"/>
        <end position="251"/>
    </location>
</feature>
<proteinExistence type="inferred from homology"/>
<gene>
    <name evidence="5" type="ORF">P0Y65_08350</name>
</gene>
<dbReference type="InterPro" id="IPR000683">
    <property type="entry name" value="Gfo/Idh/MocA-like_OxRdtase_N"/>
</dbReference>
<dbReference type="GO" id="GO:0016491">
    <property type="term" value="F:oxidoreductase activity"/>
    <property type="evidence" value="ECO:0007669"/>
    <property type="project" value="UniProtKB-KW"/>
</dbReference>
<dbReference type="SUPFAM" id="SSF55347">
    <property type="entry name" value="Glyceraldehyde-3-phosphate dehydrogenase-like, C-terminal domain"/>
    <property type="match status" value="1"/>
</dbReference>
<reference evidence="5" key="1">
    <citation type="submission" date="2023-03" db="EMBL/GenBank/DDBJ databases">
        <title>Andean soil-derived lignocellulolytic bacterial consortium as a source of novel taxa and putative plastic-active enzymes.</title>
        <authorList>
            <person name="Diaz-Garcia L."/>
            <person name="Chuvochina M."/>
            <person name="Feuerriegel G."/>
            <person name="Bunk B."/>
            <person name="Sproer C."/>
            <person name="Streit W.R."/>
            <person name="Rodriguez L.M."/>
            <person name="Overmann J."/>
            <person name="Jimenez D.J."/>
        </authorList>
    </citation>
    <scope>NUCLEOTIDE SEQUENCE</scope>
    <source>
        <strain evidence="5">MAG 4196</strain>
    </source>
</reference>
<dbReference type="Pfam" id="PF01408">
    <property type="entry name" value="GFO_IDH_MocA"/>
    <property type="match status" value="1"/>
</dbReference>
<dbReference type="Pfam" id="PF22725">
    <property type="entry name" value="GFO_IDH_MocA_C3"/>
    <property type="match status" value="1"/>
</dbReference>
<dbReference type="InterPro" id="IPR036291">
    <property type="entry name" value="NAD(P)-bd_dom_sf"/>
</dbReference>
<dbReference type="AlphaFoldDB" id="A0AAJ5VYK3"/>
<accession>A0AAJ5VYK3</accession>
<evidence type="ECO:0000313" key="6">
    <source>
        <dbReference type="Proteomes" id="UP001217476"/>
    </source>
</evidence>
<dbReference type="Gene3D" id="3.40.50.720">
    <property type="entry name" value="NAD(P)-binding Rossmann-like Domain"/>
    <property type="match status" value="1"/>
</dbReference>
<feature type="domain" description="Gfo/Idh/MocA-like oxidoreductase N-terminal" evidence="3">
    <location>
        <begin position="7"/>
        <end position="123"/>
    </location>
</feature>
<dbReference type="PANTHER" id="PTHR43708:SF5">
    <property type="entry name" value="CONSERVED EXPRESSED OXIDOREDUCTASE (EUROFUNG)-RELATED"/>
    <property type="match status" value="1"/>
</dbReference>
<dbReference type="SUPFAM" id="SSF51735">
    <property type="entry name" value="NAD(P)-binding Rossmann-fold domains"/>
    <property type="match status" value="1"/>
</dbReference>
<evidence type="ECO:0000259" key="4">
    <source>
        <dbReference type="Pfam" id="PF22725"/>
    </source>
</evidence>
<evidence type="ECO:0000256" key="1">
    <source>
        <dbReference type="ARBA" id="ARBA00010928"/>
    </source>
</evidence>
<dbReference type="PANTHER" id="PTHR43708">
    <property type="entry name" value="CONSERVED EXPRESSED OXIDOREDUCTASE (EUROFUNG)"/>
    <property type="match status" value="1"/>
</dbReference>